<dbReference type="AlphaFoldDB" id="G8PD24"/>
<feature type="binding site" evidence="5">
    <location>
        <position position="64"/>
    </location>
    <ligand>
        <name>a divalent metal cation</name>
        <dbReference type="ChEBI" id="CHEBI:60240"/>
        <label>2</label>
    </ligand>
</feature>
<dbReference type="PANTHER" id="PTHR13799">
    <property type="entry name" value="NGG1 INTERACTING FACTOR 3"/>
    <property type="match status" value="1"/>
</dbReference>
<dbReference type="FunFam" id="3.40.1390.30:FF:000001">
    <property type="entry name" value="GTP cyclohydrolase 1 type 2"/>
    <property type="match status" value="1"/>
</dbReference>
<feature type="binding site" evidence="5">
    <location>
        <position position="221"/>
    </location>
    <ligand>
        <name>a divalent metal cation</name>
        <dbReference type="ChEBI" id="CHEBI:60240"/>
        <label>1</label>
    </ligand>
</feature>
<evidence type="ECO:0000313" key="6">
    <source>
        <dbReference type="EMBL" id="AEV95159.1"/>
    </source>
</evidence>
<dbReference type="HOGENOM" id="CLU_037423_2_0_9"/>
<evidence type="ECO:0000313" key="7">
    <source>
        <dbReference type="Proteomes" id="UP000005444"/>
    </source>
</evidence>
<evidence type="ECO:0000256" key="5">
    <source>
        <dbReference type="PIRSR" id="PIRSR602678-1"/>
    </source>
</evidence>
<dbReference type="KEGG" id="pce:PECL_889"/>
<dbReference type="PATRIC" id="fig|701521.8.peg.838"/>
<gene>
    <name evidence="6" type="ordered locus">PECL_889</name>
</gene>
<proteinExistence type="inferred from homology"/>
<accession>G8PD24</accession>
<dbReference type="SUPFAM" id="SSF102705">
    <property type="entry name" value="NIF3 (NGG1p interacting factor 3)-like"/>
    <property type="match status" value="1"/>
</dbReference>
<evidence type="ECO:0000256" key="4">
    <source>
        <dbReference type="ARBA" id="ARBA00022723"/>
    </source>
</evidence>
<dbReference type="NCBIfam" id="TIGR00486">
    <property type="entry name" value="YbgI_SA1388"/>
    <property type="match status" value="1"/>
</dbReference>
<evidence type="ECO:0000256" key="1">
    <source>
        <dbReference type="ARBA" id="ARBA00006964"/>
    </source>
</evidence>
<comment type="similarity">
    <text evidence="1">Belongs to the GTP cyclohydrolase I type 2/NIF3 family.</text>
</comment>
<reference evidence="6 7" key="1">
    <citation type="journal article" date="2012" name="J. Bacteriol.">
        <title>Complete Genome Sequence of the Beer Spoilage Organism Pediococcus claussenii ATCC BAA-344T.</title>
        <authorList>
            <person name="Pittet V."/>
            <person name="Abegunde T."/>
            <person name="Marfleet T."/>
            <person name="Haakensen M."/>
            <person name="Morrow K."/>
            <person name="Jayaprakash T."/>
            <person name="Schroeder K."/>
            <person name="Trost B."/>
            <person name="Byrns S."/>
            <person name="Bergsveinson J."/>
            <person name="Kusalik A."/>
            <person name="Ziola B."/>
        </authorList>
    </citation>
    <scope>NUCLEOTIDE SEQUENCE [LARGE SCALE GENOMIC DNA]</scope>
    <source>
        <strain evidence="6 7">ATCC BAA-344</strain>
    </source>
</reference>
<feature type="binding site" evidence="5">
    <location>
        <position position="65"/>
    </location>
    <ligand>
        <name>a divalent metal cation</name>
        <dbReference type="ChEBI" id="CHEBI:60240"/>
        <label>1</label>
    </ligand>
</feature>
<dbReference type="InterPro" id="IPR002678">
    <property type="entry name" value="DUF34/NIF3"/>
</dbReference>
<evidence type="ECO:0000256" key="2">
    <source>
        <dbReference type="ARBA" id="ARBA00011643"/>
    </source>
</evidence>
<dbReference type="RefSeq" id="WP_014215356.1">
    <property type="nucleotide sequence ID" value="NC_016605.1"/>
</dbReference>
<dbReference type="Gene3D" id="3.40.1390.30">
    <property type="entry name" value="NIF3 (NGG1p interacting factor 3)-like"/>
    <property type="match status" value="2"/>
</dbReference>
<feature type="binding site" evidence="5">
    <location>
        <position position="103"/>
    </location>
    <ligand>
        <name>a divalent metal cation</name>
        <dbReference type="ChEBI" id="CHEBI:60240"/>
        <label>1</label>
    </ligand>
</feature>
<evidence type="ECO:0000256" key="3">
    <source>
        <dbReference type="ARBA" id="ARBA00022112"/>
    </source>
</evidence>
<dbReference type="Proteomes" id="UP000005444">
    <property type="component" value="Chromosome"/>
</dbReference>
<dbReference type="Pfam" id="PF01784">
    <property type="entry name" value="DUF34_NIF3"/>
    <property type="match status" value="1"/>
</dbReference>
<sequence>MKVQDITNRFEEFAPKKLAFPGDPIGLQIGNLNQEISKILVTLDVRPNVVEEAIKNGCNMIFSHHPVMFRPVKNLDLTIAQNKMYADIIKNNITVYSAHTNLDVVEGGMNDWLADEIGLIQKTNLETSSGSIGKFGILRSKVSIVNFSKFLKKQFNLDGIRVISDSYDRDIQKVAVIGGDGGKFYPEVVAQNCDAFITGDVYYHTGHDMESEGLSVFDVGHNVEKICIPKLSQLFKQWKNEEQWNIEIVESKVNTNPYRFF</sequence>
<keyword evidence="7" id="KW-1185">Reference proteome</keyword>
<dbReference type="GO" id="GO:0046872">
    <property type="term" value="F:metal ion binding"/>
    <property type="evidence" value="ECO:0007669"/>
    <property type="project" value="UniProtKB-KW"/>
</dbReference>
<feature type="binding site" evidence="5">
    <location>
        <position position="224"/>
    </location>
    <ligand>
        <name>a divalent metal cation</name>
        <dbReference type="ChEBI" id="CHEBI:60240"/>
        <label>1</label>
    </ligand>
</feature>
<dbReference type="eggNOG" id="COG0327">
    <property type="taxonomic scope" value="Bacteria"/>
</dbReference>
<keyword evidence="4 5" id="KW-0479">Metal-binding</keyword>
<comment type="subunit">
    <text evidence="2">Homohexamer.</text>
</comment>
<organism evidence="6 7">
    <name type="scientific">Pediococcus claussenii (strain ATCC BAA-344 / DSM 14800 / JCM 18046 / KCTC 3811 / LMG 21948 / P06)</name>
    <dbReference type="NCBI Taxonomy" id="701521"/>
    <lineage>
        <taxon>Bacteria</taxon>
        <taxon>Bacillati</taxon>
        <taxon>Bacillota</taxon>
        <taxon>Bacilli</taxon>
        <taxon>Lactobacillales</taxon>
        <taxon>Lactobacillaceae</taxon>
        <taxon>Pediococcus</taxon>
    </lineage>
</organism>
<dbReference type="STRING" id="701521.PECL_889"/>
<name>G8PD24_PEDCP</name>
<dbReference type="EMBL" id="CP003137">
    <property type="protein sequence ID" value="AEV95159.1"/>
    <property type="molecule type" value="Genomic_DNA"/>
</dbReference>
<protein>
    <recommendedName>
        <fullName evidence="3">GTP cyclohydrolase 1 type 2 homolog</fullName>
    </recommendedName>
</protein>
<dbReference type="GO" id="GO:0005737">
    <property type="term" value="C:cytoplasm"/>
    <property type="evidence" value="ECO:0007669"/>
    <property type="project" value="TreeGrafter"/>
</dbReference>
<dbReference type="InterPro" id="IPR036069">
    <property type="entry name" value="DUF34/NIF3_sf"/>
</dbReference>
<dbReference type="PANTHER" id="PTHR13799:SF14">
    <property type="entry name" value="GTP CYCLOHYDROLASE 1 TYPE 2 HOMOLOG"/>
    <property type="match status" value="1"/>
</dbReference>